<evidence type="ECO:0000313" key="4">
    <source>
        <dbReference type="Proteomes" id="UP000002039"/>
    </source>
</evidence>
<dbReference type="Gene3D" id="1.10.1520.10">
    <property type="entry name" value="Ribonuclease III domain"/>
    <property type="match status" value="1"/>
</dbReference>
<dbReference type="InterPro" id="IPR000999">
    <property type="entry name" value="RNase_III_dom"/>
</dbReference>
<reference evidence="2" key="1">
    <citation type="submission" date="2009-02" db="EMBL/GenBank/DDBJ databases">
        <title>The Genome Sequence of Blastomyces dermatitidis strain ER-3.</title>
        <authorList>
            <consortium name="The Broad Institute Genome Sequencing Platform"/>
            <consortium name="Broad Institute Microbial Sequencing Center."/>
            <person name="Champion M."/>
            <person name="Cuomo C."/>
            <person name="Ma L.-J."/>
            <person name="Henn M.R."/>
            <person name="Klein B."/>
            <person name="Goldman B."/>
            <person name="Young S."/>
            <person name="Kodira C.D."/>
            <person name="Zeng Q."/>
            <person name="Koehrsen M."/>
            <person name="Alvarado L."/>
            <person name="Berlin A.M."/>
            <person name="Heiman D.I."/>
            <person name="Hepburn T.A."/>
            <person name="Saif S."/>
            <person name="Shea T.D."/>
            <person name="Shenoy N."/>
            <person name="Sykes S."/>
            <person name="Galagan J."/>
            <person name="Nusbaum C."/>
            <person name="Birren B."/>
        </authorList>
    </citation>
    <scope>NUCLEOTIDE SEQUENCE</scope>
    <source>
        <strain evidence="2">ER-3</strain>
    </source>
</reference>
<reference evidence="4" key="2">
    <citation type="journal article" date="2015" name="PLoS Genet.">
        <title>The dynamic genome and transcriptome of the human fungal pathogen Blastomyces and close relative Emmonsia.</title>
        <authorList>
            <person name="Munoz J.F."/>
            <person name="Gauthier G.M."/>
            <person name="Desjardins C.A."/>
            <person name="Gallo J.E."/>
            <person name="Holder J."/>
            <person name="Sullivan T.D."/>
            <person name="Marty A.J."/>
            <person name="Carmen J.C."/>
            <person name="Chen Z."/>
            <person name="Ding L."/>
            <person name="Gujja S."/>
            <person name="Magrini V."/>
            <person name="Misas E."/>
            <person name="Mitreva M."/>
            <person name="Priest M."/>
            <person name="Saif S."/>
            <person name="Whiston E.A."/>
            <person name="Young S."/>
            <person name="Zeng Q."/>
            <person name="Goldman W.E."/>
            <person name="Mardis E.R."/>
            <person name="Taylor J.W."/>
            <person name="McEwen J.G."/>
            <person name="Clay O.K."/>
            <person name="Klein B.S."/>
            <person name="Cuomo C.A."/>
        </authorList>
    </citation>
    <scope>NUCLEOTIDE SEQUENCE [LARGE SCALE GENOMIC DNA]</scope>
    <source>
        <strain evidence="4">ER-3 / ATCC MYA-2586</strain>
    </source>
</reference>
<sequence length="152" mass="16504">MPPTMNNNGLSREDRLSDTEEATGYIFTNPELCLDALRTAGYTPGGGHKGLAQVGDAALRLVLVMVGYEKGASREQINDALRVRASNIHLARQGFEKCLEKCVYRTEGVVVSQKIMATTVQAVLGAVYIDCEQNTSVFQGVIKALGLSWPEK</sequence>
<dbReference type="SUPFAM" id="SSF69065">
    <property type="entry name" value="RNase III domain-like"/>
    <property type="match status" value="1"/>
</dbReference>
<dbReference type="EMBL" id="EQ999979">
    <property type="protein sequence ID" value="EEQ91853.1"/>
    <property type="molecule type" value="Genomic_DNA"/>
</dbReference>
<dbReference type="RefSeq" id="XP_045281911.1">
    <property type="nucleotide sequence ID" value="XM_045422737.1"/>
</dbReference>
<evidence type="ECO:0000313" key="3">
    <source>
        <dbReference type="EMBL" id="OAT02184.1"/>
    </source>
</evidence>
<keyword evidence="4" id="KW-1185">Reference proteome</keyword>
<protein>
    <submittedName>
        <fullName evidence="2 3">RNAse III</fullName>
    </submittedName>
</protein>
<dbReference type="RefSeq" id="XP_045278315.1">
    <property type="nucleotide sequence ID" value="XM_045422736.1"/>
</dbReference>
<dbReference type="Proteomes" id="UP000002039">
    <property type="component" value="Unassembled WGS sequence"/>
</dbReference>
<evidence type="ECO:0000259" key="1">
    <source>
        <dbReference type="PROSITE" id="PS50142"/>
    </source>
</evidence>
<gene>
    <name evidence="2" type="ORF">BDCG_06973</name>
</gene>
<dbReference type="InterPro" id="IPR036389">
    <property type="entry name" value="RNase_III_sf"/>
</dbReference>
<feature type="domain" description="RNase III" evidence="1">
    <location>
        <begin position="16"/>
        <end position="132"/>
    </location>
</feature>
<name>A0ABP2F4H5_AJEDR</name>
<dbReference type="EMBL" id="EQ999979">
    <property type="protein sequence ID" value="OAT02184.1"/>
    <property type="molecule type" value="Genomic_DNA"/>
</dbReference>
<proteinExistence type="predicted"/>
<evidence type="ECO:0000313" key="2">
    <source>
        <dbReference type="EMBL" id="EEQ91853.1"/>
    </source>
</evidence>
<accession>A0ABP2F4H5</accession>
<organism evidence="2 4">
    <name type="scientific">Ajellomyces dermatitidis (strain ER-3 / ATCC MYA-2586)</name>
    <name type="common">Blastomyces dermatitidis</name>
    <dbReference type="NCBI Taxonomy" id="559297"/>
    <lineage>
        <taxon>Eukaryota</taxon>
        <taxon>Fungi</taxon>
        <taxon>Dikarya</taxon>
        <taxon>Ascomycota</taxon>
        <taxon>Pezizomycotina</taxon>
        <taxon>Eurotiomycetes</taxon>
        <taxon>Eurotiomycetidae</taxon>
        <taxon>Onygenales</taxon>
        <taxon>Ajellomycetaceae</taxon>
        <taxon>Blastomyces</taxon>
    </lineage>
</organism>
<dbReference type="PROSITE" id="PS50142">
    <property type="entry name" value="RNASE_3_2"/>
    <property type="match status" value="1"/>
</dbReference>
<dbReference type="GeneID" id="69028781"/>